<evidence type="ECO:0000313" key="4">
    <source>
        <dbReference type="Proteomes" id="UP000699042"/>
    </source>
</evidence>
<evidence type="ECO:0000256" key="1">
    <source>
        <dbReference type="SAM" id="MobiDB-lite"/>
    </source>
</evidence>
<dbReference type="Proteomes" id="UP000699042">
    <property type="component" value="Unassembled WGS sequence"/>
</dbReference>
<keyword evidence="4" id="KW-1185">Reference proteome</keyword>
<feature type="compositionally biased region" description="Basic and acidic residues" evidence="1">
    <location>
        <begin position="80"/>
        <end position="90"/>
    </location>
</feature>
<accession>A0A9P7UEU4</accession>
<keyword evidence="2" id="KW-1133">Transmembrane helix</keyword>
<proteinExistence type="predicted"/>
<feature type="region of interest" description="Disordered" evidence="1">
    <location>
        <begin position="361"/>
        <end position="392"/>
    </location>
</feature>
<keyword evidence="2" id="KW-0812">Transmembrane</keyword>
<feature type="compositionally biased region" description="Basic and acidic residues" evidence="1">
    <location>
        <begin position="366"/>
        <end position="384"/>
    </location>
</feature>
<evidence type="ECO:0000313" key="3">
    <source>
        <dbReference type="EMBL" id="KAG7053216.1"/>
    </source>
</evidence>
<name>A0A9P7UEU4_9PEZI</name>
<protein>
    <submittedName>
        <fullName evidence="3">Uncharacterized protein</fullName>
    </submittedName>
</protein>
<sequence>MPLYISVLMTSHNIQNISVKHVPMRSAQSNAAYSGQQKGPYGRGDRRSFVMLYNGDQYPDFVWDYPPPPKTTAGHCRSIPSEESHGHVDIDGQDYDFPDPHQRKFKSGESHIPAPDRHERTRTRSHVPRRVGKEPQKLWQKEENSEKASERTVPSDLRYAVEKDSVLGEKDGKSEKGADDLSIAADIKEETKRRAEYAANEAKIWQSQEFADLYREKILGAVEEIAALAKLKIADDIRNENNIALTKQELLTEIRDLITGDLRTKMRQNTRRKKFKAKPNDPAYQYRRHGLAAQDYTTSPDETHDSTLSERDAMVSPEPGQYRGKCQCRLNGKQTTIPIDPPPHKHFKILGDERNRGMPLCNNHKPSHEQGVRQETDRGQEGESRVSPNDESFEPTIYQAQQLSLIFLFLLLMLLLHSASANALL</sequence>
<feature type="transmembrane region" description="Helical" evidence="2">
    <location>
        <begin position="403"/>
        <end position="424"/>
    </location>
</feature>
<dbReference type="EMBL" id="JAESDN010000003">
    <property type="protein sequence ID" value="KAG7053216.1"/>
    <property type="molecule type" value="Genomic_DNA"/>
</dbReference>
<feature type="compositionally biased region" description="Basic and acidic residues" evidence="1">
    <location>
        <begin position="98"/>
        <end position="119"/>
    </location>
</feature>
<keyword evidence="2" id="KW-0472">Membrane</keyword>
<reference evidence="3" key="1">
    <citation type="submission" date="2021-05" db="EMBL/GenBank/DDBJ databases">
        <title>Comparative genomics of three Colletotrichum scovillei strains and genetic complementation revealed genes involved fungal growth and virulence on chili pepper.</title>
        <authorList>
            <person name="Hsieh D.-K."/>
            <person name="Chuang S.-C."/>
            <person name="Chen C.-Y."/>
            <person name="Chao Y.-T."/>
            <person name="Lu M.-Y.J."/>
            <person name="Lee M.-H."/>
            <person name="Shih M.-C."/>
        </authorList>
    </citation>
    <scope>NUCLEOTIDE SEQUENCE</scope>
    <source>
        <strain evidence="3">Coll-153</strain>
    </source>
</reference>
<feature type="compositionally biased region" description="Basic and acidic residues" evidence="1">
    <location>
        <begin position="131"/>
        <end position="150"/>
    </location>
</feature>
<feature type="region of interest" description="Disordered" evidence="1">
    <location>
        <begin position="71"/>
        <end position="157"/>
    </location>
</feature>
<comment type="caution">
    <text evidence="3">The sequence shown here is derived from an EMBL/GenBank/DDBJ whole genome shotgun (WGS) entry which is preliminary data.</text>
</comment>
<feature type="compositionally biased region" description="Basic residues" evidence="1">
    <location>
        <begin position="120"/>
        <end position="130"/>
    </location>
</feature>
<gene>
    <name evidence="3" type="ORF">JMJ77_000306</name>
</gene>
<organism evidence="3 4">
    <name type="scientific">Colletotrichum scovillei</name>
    <dbReference type="NCBI Taxonomy" id="1209932"/>
    <lineage>
        <taxon>Eukaryota</taxon>
        <taxon>Fungi</taxon>
        <taxon>Dikarya</taxon>
        <taxon>Ascomycota</taxon>
        <taxon>Pezizomycotina</taxon>
        <taxon>Sordariomycetes</taxon>
        <taxon>Hypocreomycetidae</taxon>
        <taxon>Glomerellales</taxon>
        <taxon>Glomerellaceae</taxon>
        <taxon>Colletotrichum</taxon>
        <taxon>Colletotrichum acutatum species complex</taxon>
    </lineage>
</organism>
<dbReference type="AlphaFoldDB" id="A0A9P7UEU4"/>
<evidence type="ECO:0000256" key="2">
    <source>
        <dbReference type="SAM" id="Phobius"/>
    </source>
</evidence>